<dbReference type="AlphaFoldDB" id="A0A1I7F4G2"/>
<name>A0A1I7F4G2_9BURK</name>
<feature type="coiled-coil region" evidence="1">
    <location>
        <begin position="28"/>
        <end position="55"/>
    </location>
</feature>
<dbReference type="STRING" id="343013.SAMN04489707_1001165"/>
<sequence length="67" mass="7833">MFKALARARQLWLERRIQRVRQHMQCERTTHLHQMAQLRAELDVLEARRAQATASGLQPMRGPGVMP</sequence>
<dbReference type="Proteomes" id="UP000183656">
    <property type="component" value="Unassembled WGS sequence"/>
</dbReference>
<dbReference type="EMBL" id="FPBX01000001">
    <property type="protein sequence ID" value="SFU31043.1"/>
    <property type="molecule type" value="Genomic_DNA"/>
</dbReference>
<gene>
    <name evidence="2" type="ORF">SAMN04489707_1001165</name>
</gene>
<keyword evidence="1" id="KW-0175">Coiled coil</keyword>
<organism evidence="2 3">
    <name type="scientific">Paenacidovorax caeni</name>
    <dbReference type="NCBI Taxonomy" id="343013"/>
    <lineage>
        <taxon>Bacteria</taxon>
        <taxon>Pseudomonadati</taxon>
        <taxon>Pseudomonadota</taxon>
        <taxon>Betaproteobacteria</taxon>
        <taxon>Burkholderiales</taxon>
        <taxon>Comamonadaceae</taxon>
        <taxon>Paenacidovorax</taxon>
    </lineage>
</organism>
<accession>A0A1I7F4G2</accession>
<protein>
    <submittedName>
        <fullName evidence="2">Uncharacterized protein</fullName>
    </submittedName>
</protein>
<evidence type="ECO:0000313" key="2">
    <source>
        <dbReference type="EMBL" id="SFU31043.1"/>
    </source>
</evidence>
<evidence type="ECO:0000313" key="3">
    <source>
        <dbReference type="Proteomes" id="UP000183656"/>
    </source>
</evidence>
<keyword evidence="3" id="KW-1185">Reference proteome</keyword>
<proteinExistence type="predicted"/>
<evidence type="ECO:0000256" key="1">
    <source>
        <dbReference type="SAM" id="Coils"/>
    </source>
</evidence>
<dbReference type="RefSeq" id="WP_054255465.1">
    <property type="nucleotide sequence ID" value="NZ_CYIG01000007.1"/>
</dbReference>
<reference evidence="2 3" key="1">
    <citation type="submission" date="2016-10" db="EMBL/GenBank/DDBJ databases">
        <authorList>
            <person name="de Groot N.N."/>
        </authorList>
    </citation>
    <scope>NUCLEOTIDE SEQUENCE [LARGE SCALE GENOMIC DNA]</scope>
    <source>
        <strain evidence="2 3">R-24608</strain>
    </source>
</reference>